<dbReference type="EMBL" id="LXQA010015587">
    <property type="protein sequence ID" value="MCH89153.1"/>
    <property type="molecule type" value="Genomic_DNA"/>
</dbReference>
<dbReference type="Proteomes" id="UP000265520">
    <property type="component" value="Unassembled WGS sequence"/>
</dbReference>
<keyword evidence="2" id="KW-1185">Reference proteome</keyword>
<evidence type="ECO:0000313" key="1">
    <source>
        <dbReference type="EMBL" id="MCH89153.1"/>
    </source>
</evidence>
<proteinExistence type="predicted"/>
<dbReference type="AlphaFoldDB" id="A0A392MPJ6"/>
<comment type="caution">
    <text evidence="1">The sequence shown here is derived from an EMBL/GenBank/DDBJ whole genome shotgun (WGS) entry which is preliminary data.</text>
</comment>
<accession>A0A392MPJ6</accession>
<organism evidence="1 2">
    <name type="scientific">Trifolium medium</name>
    <dbReference type="NCBI Taxonomy" id="97028"/>
    <lineage>
        <taxon>Eukaryota</taxon>
        <taxon>Viridiplantae</taxon>
        <taxon>Streptophyta</taxon>
        <taxon>Embryophyta</taxon>
        <taxon>Tracheophyta</taxon>
        <taxon>Spermatophyta</taxon>
        <taxon>Magnoliopsida</taxon>
        <taxon>eudicotyledons</taxon>
        <taxon>Gunneridae</taxon>
        <taxon>Pentapetalae</taxon>
        <taxon>rosids</taxon>
        <taxon>fabids</taxon>
        <taxon>Fabales</taxon>
        <taxon>Fabaceae</taxon>
        <taxon>Papilionoideae</taxon>
        <taxon>50 kb inversion clade</taxon>
        <taxon>NPAAA clade</taxon>
        <taxon>Hologalegina</taxon>
        <taxon>IRL clade</taxon>
        <taxon>Trifolieae</taxon>
        <taxon>Trifolium</taxon>
    </lineage>
</organism>
<reference evidence="1 2" key="1">
    <citation type="journal article" date="2018" name="Front. Plant Sci.">
        <title>Red Clover (Trifolium pratense) and Zigzag Clover (T. medium) - A Picture of Genomic Similarities and Differences.</title>
        <authorList>
            <person name="Dluhosova J."/>
            <person name="Istvanek J."/>
            <person name="Nedelnik J."/>
            <person name="Repkova J."/>
        </authorList>
    </citation>
    <scope>NUCLEOTIDE SEQUENCE [LARGE SCALE GENOMIC DNA]</scope>
    <source>
        <strain evidence="2">cv. 10/8</strain>
        <tissue evidence="1">Leaf</tissue>
    </source>
</reference>
<evidence type="ECO:0000313" key="2">
    <source>
        <dbReference type="Proteomes" id="UP000265520"/>
    </source>
</evidence>
<protein>
    <submittedName>
        <fullName evidence="1">Mitochondrial arginine transporter BAC2</fullName>
    </submittedName>
</protein>
<name>A0A392MPJ6_9FABA</name>
<feature type="non-terminal residue" evidence="1">
    <location>
        <position position="1"/>
    </location>
</feature>
<sequence length="79" mass="8062">LNQDIGPLSPLAVTLAAGFSGSVAAAASHGFDTARITSPSSCCMIPVSSTALLLPAPFGYASLFSRLPPFLLLFHISIS</sequence>
<gene>
    <name evidence="1" type="ORF">A2U01_0010046</name>
</gene>